<keyword evidence="2" id="KW-0479">Metal-binding</keyword>
<evidence type="ECO:0000256" key="7">
    <source>
        <dbReference type="SAM" id="Phobius"/>
    </source>
</evidence>
<dbReference type="PROSITE" id="PS50171">
    <property type="entry name" value="ZF_MATRIN"/>
    <property type="match status" value="1"/>
</dbReference>
<comment type="subcellular location">
    <subcellularLocation>
        <location evidence="1">Nucleus</location>
    </subcellularLocation>
</comment>
<evidence type="ECO:0000313" key="10">
    <source>
        <dbReference type="Proteomes" id="UP000759131"/>
    </source>
</evidence>
<dbReference type="InterPro" id="IPR000690">
    <property type="entry name" value="Matrin/U1-C_Znf_C2H2"/>
</dbReference>
<dbReference type="SUPFAM" id="SSF57667">
    <property type="entry name" value="beta-beta-alpha zinc fingers"/>
    <property type="match status" value="1"/>
</dbReference>
<feature type="compositionally biased region" description="Acidic residues" evidence="6">
    <location>
        <begin position="29"/>
        <end position="48"/>
    </location>
</feature>
<evidence type="ECO:0000313" key="9">
    <source>
        <dbReference type="EMBL" id="CAD7619825.1"/>
    </source>
</evidence>
<dbReference type="GO" id="GO:0046540">
    <property type="term" value="C:U4/U6 x U5 tri-snRNP complex"/>
    <property type="evidence" value="ECO:0007669"/>
    <property type="project" value="TreeGrafter"/>
</dbReference>
<proteinExistence type="predicted"/>
<dbReference type="InterPro" id="IPR040107">
    <property type="entry name" value="Snu23"/>
</dbReference>
<dbReference type="FunFam" id="3.30.160.60:FF:000491">
    <property type="entry name" value="zinc finger matrin-type protein 2-like"/>
    <property type="match status" value="1"/>
</dbReference>
<accession>A0A7R9KB79</accession>
<dbReference type="EMBL" id="OC854636">
    <property type="protein sequence ID" value="CAD7619825.1"/>
    <property type="molecule type" value="Genomic_DNA"/>
</dbReference>
<keyword evidence="10" id="KW-1185">Reference proteome</keyword>
<dbReference type="Proteomes" id="UP000759131">
    <property type="component" value="Unassembled WGS sequence"/>
</dbReference>
<dbReference type="GO" id="GO:0003676">
    <property type="term" value="F:nucleic acid binding"/>
    <property type="evidence" value="ECO:0007669"/>
    <property type="project" value="InterPro"/>
</dbReference>
<feature type="region of interest" description="Disordered" evidence="6">
    <location>
        <begin position="1"/>
        <end position="65"/>
    </location>
</feature>
<dbReference type="Pfam" id="PF12171">
    <property type="entry name" value="zf-C2H2_jaz"/>
    <property type="match status" value="1"/>
</dbReference>
<gene>
    <name evidence="9" type="ORF">OSB1V03_LOCUS323</name>
</gene>
<feature type="compositionally biased region" description="Basic and acidic residues" evidence="6">
    <location>
        <begin position="1"/>
        <end position="19"/>
    </location>
</feature>
<evidence type="ECO:0000256" key="1">
    <source>
        <dbReference type="ARBA" id="ARBA00004123"/>
    </source>
</evidence>
<dbReference type="GO" id="GO:0008270">
    <property type="term" value="F:zinc ion binding"/>
    <property type="evidence" value="ECO:0007669"/>
    <property type="project" value="UniProtKB-KW"/>
</dbReference>
<protein>
    <recommendedName>
        <fullName evidence="8">Matrin-type domain-containing protein</fullName>
    </recommendedName>
</protein>
<dbReference type="GO" id="GO:0005681">
    <property type="term" value="C:spliceosomal complex"/>
    <property type="evidence" value="ECO:0007669"/>
    <property type="project" value="InterPro"/>
</dbReference>
<evidence type="ECO:0000259" key="8">
    <source>
        <dbReference type="PROSITE" id="PS50171"/>
    </source>
</evidence>
<keyword evidence="7" id="KW-1133">Transmembrane helix</keyword>
<evidence type="ECO:0000256" key="4">
    <source>
        <dbReference type="ARBA" id="ARBA00022833"/>
    </source>
</evidence>
<dbReference type="InterPro" id="IPR003604">
    <property type="entry name" value="Matrin/U1-like-C_Znf_C2H2"/>
</dbReference>
<dbReference type="PANTHER" id="PTHR45986">
    <property type="entry name" value="ZINC FINGER MATRIN-TYPE PROTEIN 2"/>
    <property type="match status" value="1"/>
</dbReference>
<evidence type="ECO:0000256" key="5">
    <source>
        <dbReference type="ARBA" id="ARBA00023242"/>
    </source>
</evidence>
<keyword evidence="3" id="KW-0863">Zinc-finger</keyword>
<dbReference type="OrthoDB" id="30343at2759"/>
<keyword evidence="7" id="KW-0472">Membrane</keyword>
<evidence type="ECO:0000256" key="3">
    <source>
        <dbReference type="ARBA" id="ARBA00022771"/>
    </source>
</evidence>
<dbReference type="SMART" id="SM00451">
    <property type="entry name" value="ZnF_U1"/>
    <property type="match status" value="1"/>
</dbReference>
<keyword evidence="5" id="KW-0539">Nucleus</keyword>
<dbReference type="InterPro" id="IPR036236">
    <property type="entry name" value="Znf_C2H2_sf"/>
</dbReference>
<dbReference type="InterPro" id="IPR036375">
    <property type="entry name" value="Hemopexin-like_dom_sf"/>
</dbReference>
<dbReference type="PANTHER" id="PTHR45986:SF1">
    <property type="entry name" value="ZINC FINGER MATRIN-TYPE PROTEIN 2"/>
    <property type="match status" value="1"/>
</dbReference>
<name>A0A7R9KB79_9ACAR</name>
<feature type="transmembrane region" description="Helical" evidence="7">
    <location>
        <begin position="516"/>
        <end position="541"/>
    </location>
</feature>
<keyword evidence="7" id="KW-0812">Transmembrane</keyword>
<dbReference type="AlphaFoldDB" id="A0A7R9KB79"/>
<reference evidence="9" key="1">
    <citation type="submission" date="2020-11" db="EMBL/GenBank/DDBJ databases">
        <authorList>
            <person name="Tran Van P."/>
        </authorList>
    </citation>
    <scope>NUCLEOTIDE SEQUENCE</scope>
</reference>
<sequence>MSSTNDFRRKWDTEEYEKKARQRIKGGEEDADNGSDDDNNPSDNEDIEEKSGEEPKEVKKRENLKPRDYRVDLESRLGKTVVINKSTPTSQTGGFYCDVCDCVVKDSINYLDHINGKKHQRNLGMNMKVNRSTLEDVRKRFAMNKRKLEEQRKEFDIEDRVRELKEEVLSEFLMVSLFAFLFFFSFSPPLLLLSPVWSLWLLYNCRSDEKCEKITIDAITTLHNQTLVIFDKNNVWFVNKFGDPVKELLGPCPVGSAFAEMEGPVEAAVTIIDHPSIVEFIGAAVYLQEKQFFTFKNLNPYVVEWGSLKQDLKYFEFGIEYDTPIVSNLGTELKKFGVSTNVKSVDAALTLKTGQKTQLYLFVGNKFCSFLMQSDAGTQECIFKPIKKFLGCDKAVTKSVSCAKATIDDKPIEVVPTNGKKEGPQGGRIASRRQSDTFFSPLFEFNRYGMTVSSLFLIIYSISYIFFCSLGLIHGIKTETRFYYLPFIYVTLLEILFVVSFGIFMVYRYYHNEWATFAALILWCYSCYHFYLYLVVVSLYYHIKALQNPTFIVLYP</sequence>
<dbReference type="Gene3D" id="2.110.10.10">
    <property type="entry name" value="Hemopexin-like domain"/>
    <property type="match status" value="1"/>
</dbReference>
<feature type="domain" description="Matrin-type" evidence="8">
    <location>
        <begin position="95"/>
        <end position="125"/>
    </location>
</feature>
<feature type="transmembrane region" description="Helical" evidence="7">
    <location>
        <begin position="448"/>
        <end position="470"/>
    </location>
</feature>
<dbReference type="GO" id="GO:0000398">
    <property type="term" value="P:mRNA splicing, via spliceosome"/>
    <property type="evidence" value="ECO:0007669"/>
    <property type="project" value="InterPro"/>
</dbReference>
<feature type="transmembrane region" description="Helical" evidence="7">
    <location>
        <begin position="172"/>
        <end position="203"/>
    </location>
</feature>
<keyword evidence="4" id="KW-0862">Zinc</keyword>
<evidence type="ECO:0000256" key="2">
    <source>
        <dbReference type="ARBA" id="ARBA00022723"/>
    </source>
</evidence>
<dbReference type="InterPro" id="IPR022755">
    <property type="entry name" value="Znf_C2H2_jaz"/>
</dbReference>
<dbReference type="Gene3D" id="3.30.160.60">
    <property type="entry name" value="Classic Zinc Finger"/>
    <property type="match status" value="1"/>
</dbReference>
<dbReference type="EMBL" id="CAJPIZ010000061">
    <property type="protein sequence ID" value="CAG2100255.1"/>
    <property type="molecule type" value="Genomic_DNA"/>
</dbReference>
<organism evidence="9">
    <name type="scientific">Medioppia subpectinata</name>
    <dbReference type="NCBI Taxonomy" id="1979941"/>
    <lineage>
        <taxon>Eukaryota</taxon>
        <taxon>Metazoa</taxon>
        <taxon>Ecdysozoa</taxon>
        <taxon>Arthropoda</taxon>
        <taxon>Chelicerata</taxon>
        <taxon>Arachnida</taxon>
        <taxon>Acari</taxon>
        <taxon>Acariformes</taxon>
        <taxon>Sarcoptiformes</taxon>
        <taxon>Oribatida</taxon>
        <taxon>Brachypylina</taxon>
        <taxon>Oppioidea</taxon>
        <taxon>Oppiidae</taxon>
        <taxon>Medioppia</taxon>
    </lineage>
</organism>
<feature type="compositionally biased region" description="Basic and acidic residues" evidence="6">
    <location>
        <begin position="49"/>
        <end position="65"/>
    </location>
</feature>
<feature type="transmembrane region" description="Helical" evidence="7">
    <location>
        <begin position="482"/>
        <end position="510"/>
    </location>
</feature>
<dbReference type="SUPFAM" id="SSF50923">
    <property type="entry name" value="Hemopexin-like domain"/>
    <property type="match status" value="1"/>
</dbReference>
<evidence type="ECO:0000256" key="6">
    <source>
        <dbReference type="SAM" id="MobiDB-lite"/>
    </source>
</evidence>